<dbReference type="SMART" id="SM00290">
    <property type="entry name" value="ZnF_UBP"/>
    <property type="match status" value="1"/>
</dbReference>
<evidence type="ECO:0000256" key="8">
    <source>
        <dbReference type="ARBA" id="ARBA00022786"/>
    </source>
</evidence>
<dbReference type="GO" id="GO:0004843">
    <property type="term" value="F:cysteine-type deubiquitinase activity"/>
    <property type="evidence" value="ECO:0007669"/>
    <property type="project" value="UniProtKB-EC"/>
</dbReference>
<keyword evidence="4" id="KW-0645">Protease</keyword>
<dbReference type="AlphaFoldDB" id="A0A0U1SEZ6"/>
<reference evidence="14" key="1">
    <citation type="submission" date="2007-10" db="EMBL/GenBank/DDBJ databases">
        <title>Classification and functional annotation of ESTs from venom glands of Isometrus maculatus.</title>
        <authorList>
            <person name="Li W."/>
            <person name="Ma Y."/>
            <person name="Zhao R."/>
            <person name="Cao Z."/>
        </authorList>
    </citation>
    <scope>NUCLEOTIDE SEQUENCE</scope>
    <source>
        <tissue evidence="14">Venom gland</tissue>
    </source>
</reference>
<keyword evidence="6" id="KW-0677">Repeat</keyword>
<dbReference type="InterPro" id="IPR013083">
    <property type="entry name" value="Znf_RING/FYVE/PHD"/>
</dbReference>
<dbReference type="PROSITE" id="PS50271">
    <property type="entry name" value="ZF_UBP"/>
    <property type="match status" value="1"/>
</dbReference>
<dbReference type="EC" id="3.4.19.12" evidence="3"/>
<accession>A0A0U1SEZ6</accession>
<name>A0A0U1SEZ6_ISOMC</name>
<evidence type="ECO:0000256" key="7">
    <source>
        <dbReference type="ARBA" id="ARBA00022771"/>
    </source>
</evidence>
<feature type="non-terminal residue" evidence="14">
    <location>
        <position position="1"/>
    </location>
</feature>
<dbReference type="Pfam" id="PF02148">
    <property type="entry name" value="zf-UBP"/>
    <property type="match status" value="1"/>
</dbReference>
<dbReference type="InterPro" id="IPR041432">
    <property type="entry name" value="UBP13_Znf-UBP_var"/>
</dbReference>
<evidence type="ECO:0000256" key="12">
    <source>
        <dbReference type="PROSITE-ProRule" id="PRU00502"/>
    </source>
</evidence>
<proteinExistence type="evidence at transcript level"/>
<comment type="similarity">
    <text evidence="2">Belongs to the peptidase C19 family.</text>
</comment>
<evidence type="ECO:0000256" key="5">
    <source>
        <dbReference type="ARBA" id="ARBA00022723"/>
    </source>
</evidence>
<protein>
    <recommendedName>
        <fullName evidence="3">ubiquitinyl hydrolase 1</fullName>
        <ecNumber evidence="3">3.4.19.12</ecNumber>
    </recommendedName>
</protein>
<dbReference type="GO" id="GO:0006508">
    <property type="term" value="P:proteolysis"/>
    <property type="evidence" value="ECO:0007669"/>
    <property type="project" value="UniProtKB-KW"/>
</dbReference>
<comment type="catalytic activity">
    <reaction evidence="1">
        <text>Thiol-dependent hydrolysis of ester, thioester, amide, peptide and isopeptide bonds formed by the C-terminal Gly of ubiquitin (a 76-residue protein attached to proteins as an intracellular targeting signal).</text>
        <dbReference type="EC" id="3.4.19.12"/>
    </reaction>
</comment>
<dbReference type="InterPro" id="IPR001607">
    <property type="entry name" value="Znf_UBP"/>
</dbReference>
<dbReference type="Gene3D" id="3.30.40.10">
    <property type="entry name" value="Zinc/RING finger domain, C3HC4 (zinc finger)"/>
    <property type="match status" value="2"/>
</dbReference>
<keyword evidence="8" id="KW-0833">Ubl conjugation pathway</keyword>
<evidence type="ECO:0000256" key="11">
    <source>
        <dbReference type="ARBA" id="ARBA00022833"/>
    </source>
</evidence>
<dbReference type="Pfam" id="PF17807">
    <property type="entry name" value="zf-UBP_var"/>
    <property type="match status" value="1"/>
</dbReference>
<sequence>NLLSHVSKVRIPSNGDKLYKDECVYSFDTPESDTGLYVCLNTFLGLGLKHIERHYHRTGSAIYLHIKRIKREISLPKSESENKKPTKLAIGIEGGFELNEKKYDYEEFYSVVVLPDFVQIPFPCEDLPEQVQLCISTILASDSAAKIEEAQALSGTWDGEKRRVSKHANSLRQLDNGVKIPPKGWKCQLCDKTDNLWLNLTDGSIMCGRKYQDGTGGNNHAVEHYEKTRYPLVVKLGTITAAGGDV</sequence>
<dbReference type="EMBL" id="EU252363">
    <property type="protein sequence ID" value="ACD11934.1"/>
    <property type="molecule type" value="mRNA"/>
</dbReference>
<keyword evidence="5" id="KW-0479">Metal-binding</keyword>
<keyword evidence="11" id="KW-0862">Zinc</keyword>
<keyword evidence="9" id="KW-0378">Hydrolase</keyword>
<dbReference type="SUPFAM" id="SSF57850">
    <property type="entry name" value="RING/U-box"/>
    <property type="match status" value="1"/>
</dbReference>
<evidence type="ECO:0000256" key="3">
    <source>
        <dbReference type="ARBA" id="ARBA00012759"/>
    </source>
</evidence>
<dbReference type="FunFam" id="3.30.40.10:FF:000026">
    <property type="entry name" value="Ubiquitin carboxyl-terminal hydrolase"/>
    <property type="match status" value="1"/>
</dbReference>
<evidence type="ECO:0000256" key="1">
    <source>
        <dbReference type="ARBA" id="ARBA00000707"/>
    </source>
</evidence>
<evidence type="ECO:0000256" key="6">
    <source>
        <dbReference type="ARBA" id="ARBA00022737"/>
    </source>
</evidence>
<dbReference type="GO" id="GO:0008270">
    <property type="term" value="F:zinc ion binding"/>
    <property type="evidence" value="ECO:0007669"/>
    <property type="project" value="UniProtKB-KW"/>
</dbReference>
<keyword evidence="7 12" id="KW-0863">Zinc-finger</keyword>
<evidence type="ECO:0000313" key="14">
    <source>
        <dbReference type="EMBL" id="ACD11934.1"/>
    </source>
</evidence>
<organism evidence="14">
    <name type="scientific">Isometrus maculatus</name>
    <name type="common">Lesser brown scorpion</name>
    <name type="synonym">Scorpio maculatus</name>
    <dbReference type="NCBI Taxonomy" id="497827"/>
    <lineage>
        <taxon>Eukaryota</taxon>
        <taxon>Metazoa</taxon>
        <taxon>Ecdysozoa</taxon>
        <taxon>Arthropoda</taxon>
        <taxon>Chelicerata</taxon>
        <taxon>Arachnida</taxon>
        <taxon>Scorpiones</taxon>
        <taxon>Buthida</taxon>
        <taxon>Buthoidea</taxon>
        <taxon>Buthidae</taxon>
        <taxon>Isometrus</taxon>
    </lineage>
</organism>
<feature type="domain" description="UBP-type" evidence="13">
    <location>
        <begin position="163"/>
        <end position="246"/>
    </location>
</feature>
<feature type="non-terminal residue" evidence="14">
    <location>
        <position position="246"/>
    </location>
</feature>
<evidence type="ECO:0000256" key="10">
    <source>
        <dbReference type="ARBA" id="ARBA00022807"/>
    </source>
</evidence>
<evidence type="ECO:0000259" key="13">
    <source>
        <dbReference type="PROSITE" id="PS50271"/>
    </source>
</evidence>
<keyword evidence="10" id="KW-0788">Thiol protease</keyword>
<evidence type="ECO:0000256" key="2">
    <source>
        <dbReference type="ARBA" id="ARBA00009085"/>
    </source>
</evidence>
<evidence type="ECO:0000256" key="4">
    <source>
        <dbReference type="ARBA" id="ARBA00022670"/>
    </source>
</evidence>
<evidence type="ECO:0000256" key="9">
    <source>
        <dbReference type="ARBA" id="ARBA00022801"/>
    </source>
</evidence>